<feature type="compositionally biased region" description="Low complexity" evidence="3">
    <location>
        <begin position="1203"/>
        <end position="1233"/>
    </location>
</feature>
<dbReference type="InterPro" id="IPR003591">
    <property type="entry name" value="Leu-rich_rpt_typical-subtyp"/>
</dbReference>
<feature type="compositionally biased region" description="Basic and acidic residues" evidence="3">
    <location>
        <begin position="397"/>
        <end position="412"/>
    </location>
</feature>
<dbReference type="Gene3D" id="3.80.10.10">
    <property type="entry name" value="Ribonuclease Inhibitor"/>
    <property type="match status" value="3"/>
</dbReference>
<feature type="compositionally biased region" description="Low complexity" evidence="3">
    <location>
        <begin position="14"/>
        <end position="27"/>
    </location>
</feature>
<sequence length="1920" mass="205405">MAHALLCSPATRFSPDSSSDSLNSLSPATPPPPSLDFLSHLGDGPFDREASPTGGFDTPTRRNGYVRETEDQGPRQSTLKGGVGLELATPQPDWVTHELGEEWISQPQADADDDGASSRGGEGSTTILAPSFATPSSQASTLMPPSPLPPFPPPTPSYLLRTQPRVPSSLRHTFTAASSPSSSVASVSFRENVTDTEAETDTDNHTRDMSIFAGSIIERAQSDAEGDADGSLAAPPLIEFSVDLPSSACAEDDLNDESVDSAGTVVVNSDSVVDRGSNAARGNEQLQAAVKALRGPNAGLFKAAGGHEEAGEAEGDEAGGKKAKALLSLFQPPSPDPLPPSNPLPPSTRPAPSLSSFTFSPPSLPPPTSWRSLNHFSPSPPPPDQDRTPLARSRPRLGLEEVDTPRAEEGRKRPPALGRRERFLRRSTKAGERRKVDEKEGEAEESSDDAPFVPAPVEGGTVTTTSEDDEDSTDDEEEEREMNGQAGGGGPLELEVKPGLGWSSDEEEGSLSREDEEAEFPSRNMSALPTPPSFDAASLPNVHEASEPASSVRSGGSLAPPPSTSQPLPSSPARIPIPSPLLYPPASPLKLFQPTYDTVTRHHLAALVDEIDALSTNRDTYFREGAPAPLRQSQEREENVSDEGFLGDEGEKRSSKRIKLSPRSEFVARFRADGEGGLSRVEEEEDEENKTPGRDERARRGGRRASMSYSTSPSARRPTPLRSARRPPPSPRRGTGNTLSASSLLSLPTLPSPVPTSPGGSSRRREAVEEAERVMERIRRREEEEEKAREGTVVSRVEENNRSSASFSATPVRGAASSAHQDETSPVPLPHLAAAASASLRSVLGSPAPAPASPSLASSSSLSNGARLPSTLLQEKGGSIGRRHFARTPVGAKKSGHSKASGLHVGVLKGLWGTEAEDADTEKEVEPAPKPAVGTDPSAVATPVASTRHARQTSLTTLHPSLPATQRLLASAGASAREKGLVFDSEQGRWIRTPRRLATHAEEPSHAETSPEEDPLAEAQDDEDEEDPFKDFSELRSDKSIVAPPAAPSASDAAVNLDHLPHAGDGSGSLPRPFVESVSGLGITKGTPPLAGLPAATTTSGPAPSAIQQSPAGICYFSPPPAETRPAEEGPDGPHLVFESEDSATWGRGDALRKKAQAQKLFNGNDGESAPEGELDDFAETSMLGLYQAAHGEPEEEEDSTAEARPAPAVAPRHQPSHSTPPTTIAPIPATPFSATRIPTSAWAPQPPRSALKAPRAQSDPLAATPLARVVATAGPPRSVSFSDGKTSGKIEGLVPLEPYRPFAFPSTAPAGFGSGLKFEMGDGPGSLEFDEGFETQSEVAETDEGDTTITQEQVVEAEAPSARSRQIGEALASLARGPAGSPFATQFSPAANCDTSLALSTASPATASPTTAFVGLRSRSFTRTHSQNGNATFLTECSFGISHDRLLQFITDVEPFELDWEALRSIDLSRKKVESVVRLKEFLPKLDEVNLNENDISYLTGIPSTLRTLLVASNRLTSLASFSHVRNLERLDLSNNQLESVHQLACLKHLRELKADGNEISSIEGLAQLDSLVRLSLKSNRLQSVDFGKTKWTRLETLHLARNEIAVVQGLEHLVSLTTLNLEHNSLTVIEPAAYMPRLRVLRLSNNPLPALDISFSPELRTLYADSTRLGALEGTDQLRKLENLSLRDQSGEGLSLSMPHIRDVKRLYLSGNPLPSSFPSEKFFNLVYLELAMCQLTSLPADLASVIPNVRVLNLDYNFLHDLAPLQGLTRMTKLSVVGARLAKARPVATVLASLLELESVDLRMNPFTLAFYPPLVPPSDSLLPSHSEHRILHPDSLPSFIPPDAIADPATHSSAWQTLDTKFRRALPDEWYHRRAAYRAAILQSVPSLVRLDGIDAAKERPKLARRVEKLAMRRSR</sequence>
<name>A0A511KIQ2_RHOTO</name>
<feature type="compositionally biased region" description="Low complexity" evidence="3">
    <location>
        <begin position="732"/>
        <end position="749"/>
    </location>
</feature>
<feature type="compositionally biased region" description="Acidic residues" evidence="3">
    <location>
        <begin position="250"/>
        <end position="259"/>
    </location>
</feature>
<feature type="compositionally biased region" description="Pro residues" evidence="3">
    <location>
        <begin position="144"/>
        <end position="156"/>
    </location>
</feature>
<feature type="region of interest" description="Disordered" evidence="3">
    <location>
        <begin position="299"/>
        <end position="588"/>
    </location>
</feature>
<feature type="compositionally biased region" description="Low complexity" evidence="3">
    <location>
        <begin position="176"/>
        <end position="188"/>
    </location>
</feature>
<evidence type="ECO:0000256" key="3">
    <source>
        <dbReference type="SAM" id="MobiDB-lite"/>
    </source>
</evidence>
<feature type="compositionally biased region" description="Pro residues" evidence="3">
    <location>
        <begin position="332"/>
        <end position="349"/>
    </location>
</feature>
<feature type="region of interest" description="Disordered" evidence="3">
    <location>
        <begin position="998"/>
        <end position="1052"/>
    </location>
</feature>
<accession>A0A511KIQ2</accession>
<feature type="compositionally biased region" description="Pro residues" evidence="3">
    <location>
        <begin position="575"/>
        <end position="587"/>
    </location>
</feature>
<dbReference type="InterPro" id="IPR032675">
    <property type="entry name" value="LRR_dom_sf"/>
</dbReference>
<dbReference type="PANTHER" id="PTHR47566:SF1">
    <property type="entry name" value="PROTEIN NUD1"/>
    <property type="match status" value="1"/>
</dbReference>
<evidence type="ECO:0000256" key="1">
    <source>
        <dbReference type="ARBA" id="ARBA00022614"/>
    </source>
</evidence>
<feature type="compositionally biased region" description="Acidic residues" evidence="3">
    <location>
        <begin position="466"/>
        <end position="480"/>
    </location>
</feature>
<dbReference type="PROSITE" id="PS51450">
    <property type="entry name" value="LRR"/>
    <property type="match status" value="5"/>
</dbReference>
<dbReference type="PANTHER" id="PTHR47566">
    <property type="match status" value="1"/>
</dbReference>
<reference evidence="4 5" key="1">
    <citation type="submission" date="2019-07" db="EMBL/GenBank/DDBJ databases">
        <title>Rhodotorula toruloides NBRC10032 genome sequencing.</title>
        <authorList>
            <person name="Shida Y."/>
            <person name="Takaku H."/>
            <person name="Ogasawara W."/>
            <person name="Mori K."/>
        </authorList>
    </citation>
    <scope>NUCLEOTIDE SEQUENCE [LARGE SCALE GENOMIC DNA]</scope>
    <source>
        <strain evidence="4 5">NBRC10032</strain>
    </source>
</reference>
<feature type="region of interest" description="Disordered" evidence="3">
    <location>
        <begin position="1"/>
        <end position="207"/>
    </location>
</feature>
<dbReference type="SMART" id="SM00364">
    <property type="entry name" value="LRR_BAC"/>
    <property type="match status" value="2"/>
</dbReference>
<protein>
    <submittedName>
        <fullName evidence="4">Leucine-rich repeat protein</fullName>
    </submittedName>
</protein>
<dbReference type="Proteomes" id="UP000321518">
    <property type="component" value="Unassembled WGS sequence"/>
</dbReference>
<feature type="compositionally biased region" description="Basic and acidic residues" evidence="3">
    <location>
        <begin position="689"/>
        <end position="699"/>
    </location>
</feature>
<gene>
    <name evidence="4" type="ORF">Rt10032_c10g4274</name>
</gene>
<feature type="region of interest" description="Disordered" evidence="3">
    <location>
        <begin position="249"/>
        <end position="282"/>
    </location>
</feature>
<dbReference type="SMART" id="SM00365">
    <property type="entry name" value="LRR_SD22"/>
    <property type="match status" value="7"/>
</dbReference>
<feature type="region of interest" description="Disordered" evidence="3">
    <location>
        <begin position="917"/>
        <end position="961"/>
    </location>
</feature>
<feature type="compositionally biased region" description="Low complexity" evidence="3">
    <location>
        <begin position="350"/>
        <end position="361"/>
    </location>
</feature>
<feature type="compositionally biased region" description="Acidic residues" evidence="3">
    <location>
        <begin position="504"/>
        <end position="519"/>
    </location>
</feature>
<dbReference type="GO" id="GO:1902412">
    <property type="term" value="P:regulation of mitotic cytokinesis"/>
    <property type="evidence" value="ECO:0007669"/>
    <property type="project" value="TreeGrafter"/>
</dbReference>
<comment type="caution">
    <text evidence="4">The sequence shown here is derived from an EMBL/GenBank/DDBJ whole genome shotgun (WGS) entry which is preliminary data.</text>
</comment>
<feature type="compositionally biased region" description="Basic and acidic residues" evidence="3">
    <location>
        <begin position="429"/>
        <end position="438"/>
    </location>
</feature>
<dbReference type="GO" id="GO:0035591">
    <property type="term" value="F:signaling adaptor activity"/>
    <property type="evidence" value="ECO:0007669"/>
    <property type="project" value="TreeGrafter"/>
</dbReference>
<dbReference type="GO" id="GO:0031028">
    <property type="term" value="P:septation initiation signaling"/>
    <property type="evidence" value="ECO:0007669"/>
    <property type="project" value="TreeGrafter"/>
</dbReference>
<feature type="compositionally biased region" description="Low complexity" evidence="3">
    <location>
        <begin position="710"/>
        <end position="722"/>
    </location>
</feature>
<feature type="region of interest" description="Disordered" evidence="3">
    <location>
        <begin position="1238"/>
        <end position="1257"/>
    </location>
</feature>
<feature type="region of interest" description="Disordered" evidence="3">
    <location>
        <begin position="1092"/>
        <end position="1139"/>
    </location>
</feature>
<dbReference type="InterPro" id="IPR001611">
    <property type="entry name" value="Leu-rich_rpt"/>
</dbReference>
<dbReference type="GO" id="GO:0061499">
    <property type="term" value="C:outer plaque of mitotic spindle pole body"/>
    <property type="evidence" value="ECO:0007669"/>
    <property type="project" value="TreeGrafter"/>
</dbReference>
<dbReference type="Pfam" id="PF13855">
    <property type="entry name" value="LRR_8"/>
    <property type="match status" value="2"/>
</dbReference>
<feature type="compositionally biased region" description="Basic and acidic residues" evidence="3">
    <location>
        <begin position="1029"/>
        <end position="1039"/>
    </location>
</feature>
<organism evidence="4 5">
    <name type="scientific">Rhodotorula toruloides</name>
    <name type="common">Yeast</name>
    <name type="synonym">Rhodosporidium toruloides</name>
    <dbReference type="NCBI Taxonomy" id="5286"/>
    <lineage>
        <taxon>Eukaryota</taxon>
        <taxon>Fungi</taxon>
        <taxon>Dikarya</taxon>
        <taxon>Basidiomycota</taxon>
        <taxon>Pucciniomycotina</taxon>
        <taxon>Microbotryomycetes</taxon>
        <taxon>Sporidiobolales</taxon>
        <taxon>Sporidiobolaceae</taxon>
        <taxon>Rhodotorula</taxon>
    </lineage>
</organism>
<evidence type="ECO:0000313" key="4">
    <source>
        <dbReference type="EMBL" id="GEM10257.1"/>
    </source>
</evidence>
<keyword evidence="2" id="KW-0677">Repeat</keyword>
<evidence type="ECO:0000256" key="2">
    <source>
        <dbReference type="ARBA" id="ARBA00022737"/>
    </source>
</evidence>
<keyword evidence="1" id="KW-0433">Leucine-rich repeat</keyword>
<dbReference type="OrthoDB" id="7451790at2759"/>
<dbReference type="InterPro" id="IPR052574">
    <property type="entry name" value="CDIRP"/>
</dbReference>
<proteinExistence type="predicted"/>
<feature type="compositionally biased region" description="Low complexity" evidence="3">
    <location>
        <begin position="565"/>
        <end position="574"/>
    </location>
</feature>
<dbReference type="SUPFAM" id="SSF52058">
    <property type="entry name" value="L domain-like"/>
    <property type="match status" value="1"/>
</dbReference>
<feature type="compositionally biased region" description="Acidic residues" evidence="3">
    <location>
        <begin position="1010"/>
        <end position="1028"/>
    </location>
</feature>
<feature type="region of interest" description="Disordered" evidence="3">
    <location>
        <begin position="620"/>
        <end position="830"/>
    </location>
</feature>
<feature type="compositionally biased region" description="Acidic residues" evidence="3">
    <location>
        <begin position="439"/>
        <end position="448"/>
    </location>
</feature>
<feature type="compositionally biased region" description="Basic and acidic residues" evidence="3">
    <location>
        <begin position="763"/>
        <end position="801"/>
    </location>
</feature>
<dbReference type="SMART" id="SM00369">
    <property type="entry name" value="LRR_TYP"/>
    <property type="match status" value="7"/>
</dbReference>
<feature type="region of interest" description="Disordered" evidence="3">
    <location>
        <begin position="843"/>
        <end position="865"/>
    </location>
</feature>
<feature type="compositionally biased region" description="Low complexity" evidence="3">
    <location>
        <begin position="1092"/>
        <end position="1106"/>
    </location>
</feature>
<feature type="region of interest" description="Disordered" evidence="3">
    <location>
        <begin position="1189"/>
        <end position="1233"/>
    </location>
</feature>
<dbReference type="EMBL" id="BJWK01000010">
    <property type="protein sequence ID" value="GEM10257.1"/>
    <property type="molecule type" value="Genomic_DNA"/>
</dbReference>
<evidence type="ECO:0000313" key="5">
    <source>
        <dbReference type="Proteomes" id="UP000321518"/>
    </source>
</evidence>
<feature type="compositionally biased region" description="Polar residues" evidence="3">
    <location>
        <begin position="125"/>
        <end position="139"/>
    </location>
</feature>